<dbReference type="InterPro" id="IPR036259">
    <property type="entry name" value="MFS_trans_sf"/>
</dbReference>
<dbReference type="NCBIfam" id="TIGR00711">
    <property type="entry name" value="efflux_EmrB"/>
    <property type="match status" value="1"/>
</dbReference>
<feature type="transmembrane region" description="Helical" evidence="7">
    <location>
        <begin position="251"/>
        <end position="272"/>
    </location>
</feature>
<proteinExistence type="predicted"/>
<dbReference type="RefSeq" id="WP_345715471.1">
    <property type="nucleotide sequence ID" value="NZ_BAABFP010000002.1"/>
</dbReference>
<feature type="transmembrane region" description="Helical" evidence="7">
    <location>
        <begin position="63"/>
        <end position="89"/>
    </location>
</feature>
<evidence type="ECO:0000313" key="10">
    <source>
        <dbReference type="Proteomes" id="UP001596189"/>
    </source>
</evidence>
<comment type="caution">
    <text evidence="9">The sequence shown here is derived from an EMBL/GenBank/DDBJ whole genome shotgun (WGS) entry which is preliminary data.</text>
</comment>
<feature type="transmembrane region" description="Helical" evidence="7">
    <location>
        <begin position="284"/>
        <end position="305"/>
    </location>
</feature>
<feature type="transmembrane region" description="Helical" evidence="7">
    <location>
        <begin position="125"/>
        <end position="144"/>
    </location>
</feature>
<feature type="transmembrane region" description="Helical" evidence="7">
    <location>
        <begin position="208"/>
        <end position="231"/>
    </location>
</feature>
<keyword evidence="6 7" id="KW-0472">Membrane</keyword>
<dbReference type="InterPro" id="IPR011701">
    <property type="entry name" value="MFS"/>
</dbReference>
<evidence type="ECO:0000256" key="7">
    <source>
        <dbReference type="SAM" id="Phobius"/>
    </source>
</evidence>
<keyword evidence="2" id="KW-0813">Transport</keyword>
<dbReference type="InterPro" id="IPR020846">
    <property type="entry name" value="MFS_dom"/>
</dbReference>
<feature type="transmembrane region" description="Helical" evidence="7">
    <location>
        <begin position="32"/>
        <end position="51"/>
    </location>
</feature>
<dbReference type="Pfam" id="PF07690">
    <property type="entry name" value="MFS_1"/>
    <property type="match status" value="1"/>
</dbReference>
<dbReference type="Gene3D" id="1.20.1720.10">
    <property type="entry name" value="Multidrug resistance protein D"/>
    <property type="match status" value="1"/>
</dbReference>
<evidence type="ECO:0000256" key="3">
    <source>
        <dbReference type="ARBA" id="ARBA00022475"/>
    </source>
</evidence>
<feature type="transmembrane region" description="Helical" evidence="7">
    <location>
        <begin position="340"/>
        <end position="367"/>
    </location>
</feature>
<sequence length="468" mass="48337">MLVTQLMVVLDASIVTVALPDMARSLDLSQTGLSWVMNAYTLAFGGLLLLGARAGDLLGRRRVFLGGMALFVLASLIGGLAPSGAWLIASRAVQGVGAAFAAPTVLAMITISVPEGRARTRAMGLFTAVSIGGVALGLLAGGMLTDWVSWRWVMFVNVPIGIGVLVAAWLVLPETQRHTGRVDVAGAITSTLGMTALVYGFVRAADAGWSDVVSVASFVAAAVLLVGFVFIERRAEAPVVPLALFRDRMRVGSYLGRMLLVAGMMGMFFFMTQLLQTEVGYSPLQAGLAFLPTTVGVLLASQLSARRLVEAIGPRSTMVLGSLVSASAVFWLSHTSSDPAYWTIGVPLFLMGLGNGTVFVPITVAALRGVEPRHAGAAAGLVNVSQQIGATLGLAVLVTVFSAASRHAVAAGPAGRDAVEQARHVFVTGADSALLAASVLIVLVAVVVAVTNRAPRSPAAVAVPVLAD</sequence>
<keyword evidence="4 7" id="KW-0812">Transmembrane</keyword>
<protein>
    <submittedName>
        <fullName evidence="9">MFS transporter</fullName>
    </submittedName>
</protein>
<dbReference type="EMBL" id="JBHSRD010000004">
    <property type="protein sequence ID" value="MFC6007849.1"/>
    <property type="molecule type" value="Genomic_DNA"/>
</dbReference>
<dbReference type="Proteomes" id="UP001596189">
    <property type="component" value="Unassembled WGS sequence"/>
</dbReference>
<dbReference type="Gene3D" id="1.20.1250.20">
    <property type="entry name" value="MFS general substrate transporter like domains"/>
    <property type="match status" value="1"/>
</dbReference>
<feature type="transmembrane region" description="Helical" evidence="7">
    <location>
        <begin position="150"/>
        <end position="172"/>
    </location>
</feature>
<evidence type="ECO:0000313" key="9">
    <source>
        <dbReference type="EMBL" id="MFC6007849.1"/>
    </source>
</evidence>
<feature type="transmembrane region" description="Helical" evidence="7">
    <location>
        <begin position="317"/>
        <end position="334"/>
    </location>
</feature>
<evidence type="ECO:0000256" key="6">
    <source>
        <dbReference type="ARBA" id="ARBA00023136"/>
    </source>
</evidence>
<feature type="transmembrane region" description="Helical" evidence="7">
    <location>
        <begin position="184"/>
        <end position="202"/>
    </location>
</feature>
<keyword evidence="5 7" id="KW-1133">Transmembrane helix</keyword>
<reference evidence="10" key="1">
    <citation type="journal article" date="2019" name="Int. J. Syst. Evol. Microbiol.">
        <title>The Global Catalogue of Microorganisms (GCM) 10K type strain sequencing project: providing services to taxonomists for standard genome sequencing and annotation.</title>
        <authorList>
            <consortium name="The Broad Institute Genomics Platform"/>
            <consortium name="The Broad Institute Genome Sequencing Center for Infectious Disease"/>
            <person name="Wu L."/>
            <person name="Ma J."/>
        </authorList>
    </citation>
    <scope>NUCLEOTIDE SEQUENCE [LARGE SCALE GENOMIC DNA]</scope>
    <source>
        <strain evidence="10">KACC 14249</strain>
    </source>
</reference>
<keyword evidence="10" id="KW-1185">Reference proteome</keyword>
<dbReference type="InterPro" id="IPR004638">
    <property type="entry name" value="EmrB-like"/>
</dbReference>
<dbReference type="SUPFAM" id="SSF103473">
    <property type="entry name" value="MFS general substrate transporter"/>
    <property type="match status" value="1"/>
</dbReference>
<evidence type="ECO:0000259" key="8">
    <source>
        <dbReference type="PROSITE" id="PS50850"/>
    </source>
</evidence>
<evidence type="ECO:0000256" key="2">
    <source>
        <dbReference type="ARBA" id="ARBA00022448"/>
    </source>
</evidence>
<dbReference type="PANTHER" id="PTHR42718:SF46">
    <property type="entry name" value="BLR6921 PROTEIN"/>
    <property type="match status" value="1"/>
</dbReference>
<dbReference type="PROSITE" id="PS50850">
    <property type="entry name" value="MFS"/>
    <property type="match status" value="1"/>
</dbReference>
<dbReference type="CDD" id="cd17321">
    <property type="entry name" value="MFS_MMR_MDR_like"/>
    <property type="match status" value="1"/>
</dbReference>
<feature type="transmembrane region" description="Helical" evidence="7">
    <location>
        <begin position="95"/>
        <end position="113"/>
    </location>
</feature>
<feature type="transmembrane region" description="Helical" evidence="7">
    <location>
        <begin position="425"/>
        <end position="450"/>
    </location>
</feature>
<evidence type="ECO:0000256" key="1">
    <source>
        <dbReference type="ARBA" id="ARBA00004651"/>
    </source>
</evidence>
<organism evidence="9 10">
    <name type="scientific">Angustibacter luteus</name>
    <dbReference type="NCBI Taxonomy" id="658456"/>
    <lineage>
        <taxon>Bacteria</taxon>
        <taxon>Bacillati</taxon>
        <taxon>Actinomycetota</taxon>
        <taxon>Actinomycetes</taxon>
        <taxon>Kineosporiales</taxon>
        <taxon>Kineosporiaceae</taxon>
    </lineage>
</organism>
<accession>A0ABW1JF83</accession>
<name>A0ABW1JF83_9ACTN</name>
<gene>
    <name evidence="9" type="ORF">ACFQDO_11990</name>
</gene>
<evidence type="ECO:0000256" key="5">
    <source>
        <dbReference type="ARBA" id="ARBA00022989"/>
    </source>
</evidence>
<keyword evidence="3" id="KW-1003">Cell membrane</keyword>
<feature type="transmembrane region" description="Helical" evidence="7">
    <location>
        <begin position="388"/>
        <end position="405"/>
    </location>
</feature>
<dbReference type="PANTHER" id="PTHR42718">
    <property type="entry name" value="MAJOR FACILITATOR SUPERFAMILY MULTIDRUG TRANSPORTER MFSC"/>
    <property type="match status" value="1"/>
</dbReference>
<evidence type="ECO:0000256" key="4">
    <source>
        <dbReference type="ARBA" id="ARBA00022692"/>
    </source>
</evidence>
<comment type="subcellular location">
    <subcellularLocation>
        <location evidence="1">Cell membrane</location>
        <topology evidence="1">Multi-pass membrane protein</topology>
    </subcellularLocation>
</comment>
<feature type="domain" description="Major facilitator superfamily (MFS) profile" evidence="8">
    <location>
        <begin position="1"/>
        <end position="456"/>
    </location>
</feature>